<evidence type="ECO:0000256" key="1">
    <source>
        <dbReference type="SAM" id="Phobius"/>
    </source>
</evidence>
<evidence type="ECO:0000313" key="2">
    <source>
        <dbReference type="EMBL" id="CAB3242353.1"/>
    </source>
</evidence>
<organism evidence="2 3">
    <name type="scientific">Arctia plantaginis</name>
    <name type="common">Wood tiger moth</name>
    <name type="synonym">Phalaena plantaginis</name>
    <dbReference type="NCBI Taxonomy" id="874455"/>
    <lineage>
        <taxon>Eukaryota</taxon>
        <taxon>Metazoa</taxon>
        <taxon>Ecdysozoa</taxon>
        <taxon>Arthropoda</taxon>
        <taxon>Hexapoda</taxon>
        <taxon>Insecta</taxon>
        <taxon>Pterygota</taxon>
        <taxon>Neoptera</taxon>
        <taxon>Endopterygota</taxon>
        <taxon>Lepidoptera</taxon>
        <taxon>Glossata</taxon>
        <taxon>Ditrysia</taxon>
        <taxon>Noctuoidea</taxon>
        <taxon>Erebidae</taxon>
        <taxon>Arctiinae</taxon>
        <taxon>Arctia</taxon>
    </lineage>
</organism>
<keyword evidence="1" id="KW-0812">Transmembrane</keyword>
<protein>
    <submittedName>
        <fullName evidence="2">Uncharacterized protein</fullName>
    </submittedName>
</protein>
<name>A0A8S1AC04_ARCPL</name>
<feature type="transmembrane region" description="Helical" evidence="1">
    <location>
        <begin position="58"/>
        <end position="79"/>
    </location>
</feature>
<dbReference type="EMBL" id="CADEBD010000312">
    <property type="protein sequence ID" value="CAB3242353.1"/>
    <property type="molecule type" value="Genomic_DNA"/>
</dbReference>
<proteinExistence type="predicted"/>
<evidence type="ECO:0000313" key="3">
    <source>
        <dbReference type="Proteomes" id="UP000494256"/>
    </source>
</evidence>
<gene>
    <name evidence="2" type="ORF">APLA_LOCUS9936</name>
</gene>
<dbReference type="OrthoDB" id="642895at2759"/>
<keyword evidence="1" id="KW-1133">Transmembrane helix</keyword>
<comment type="caution">
    <text evidence="2">The sequence shown here is derived from an EMBL/GenBank/DDBJ whole genome shotgun (WGS) entry which is preliminary data.</text>
</comment>
<reference evidence="2 3" key="1">
    <citation type="submission" date="2020-04" db="EMBL/GenBank/DDBJ databases">
        <authorList>
            <person name="Wallbank WR R."/>
            <person name="Pardo Diaz C."/>
            <person name="Kozak K."/>
            <person name="Martin S."/>
            <person name="Jiggins C."/>
            <person name="Moest M."/>
            <person name="Warren A I."/>
            <person name="Byers J.R.P. K."/>
            <person name="Montejo-Kovacevich G."/>
            <person name="Yen C E."/>
        </authorList>
    </citation>
    <scope>NUCLEOTIDE SEQUENCE [LARGE SCALE GENOMIC DNA]</scope>
</reference>
<keyword evidence="1" id="KW-0472">Membrane</keyword>
<dbReference type="AlphaFoldDB" id="A0A8S1AC04"/>
<sequence>MYFCEDHFDLPNDMINYMEYHMKGTVSQVRMKPVPPPNNFFALSDDVTTSWPKDTLSVLFQFLMPIAVVLLPSVELYHVGGRGISRWRSLYLDSSSSNSSLNPLPELGSASSSDSLELLTVRGPRSTAIIRGDLRTGCMNYTDYTRGVANWSLFRGERGLMCGTARD</sequence>
<dbReference type="Proteomes" id="UP000494256">
    <property type="component" value="Unassembled WGS sequence"/>
</dbReference>
<accession>A0A8S1AC04</accession>